<organism evidence="2 3">
    <name type="scientific">Talaromyces amestolkiae</name>
    <dbReference type="NCBI Taxonomy" id="1196081"/>
    <lineage>
        <taxon>Eukaryota</taxon>
        <taxon>Fungi</taxon>
        <taxon>Dikarya</taxon>
        <taxon>Ascomycota</taxon>
        <taxon>Pezizomycotina</taxon>
        <taxon>Eurotiomycetes</taxon>
        <taxon>Eurotiomycetidae</taxon>
        <taxon>Eurotiales</taxon>
        <taxon>Trichocomaceae</taxon>
        <taxon>Talaromyces</taxon>
        <taxon>Talaromyces sect. Talaromyces</taxon>
    </lineage>
</organism>
<gene>
    <name evidence="2" type="ORF">BHQ10_005036</name>
</gene>
<protein>
    <recommendedName>
        <fullName evidence="1">3-beta hydroxysteroid dehydrogenase/isomerase domain-containing protein</fullName>
    </recommendedName>
</protein>
<dbReference type="OrthoDB" id="10058185at2759"/>
<dbReference type="RefSeq" id="XP_040733540.1">
    <property type="nucleotide sequence ID" value="XM_040877468.1"/>
</dbReference>
<dbReference type="AlphaFoldDB" id="A0A364KZR5"/>
<dbReference type="GeneID" id="63794252"/>
<accession>A0A364KZR5</accession>
<evidence type="ECO:0000313" key="2">
    <source>
        <dbReference type="EMBL" id="RAO69024.1"/>
    </source>
</evidence>
<proteinExistence type="predicted"/>
<comment type="caution">
    <text evidence="2">The sequence shown here is derived from an EMBL/GenBank/DDBJ whole genome shotgun (WGS) entry which is preliminary data.</text>
</comment>
<dbReference type="GO" id="GO:0006694">
    <property type="term" value="P:steroid biosynthetic process"/>
    <property type="evidence" value="ECO:0007669"/>
    <property type="project" value="InterPro"/>
</dbReference>
<evidence type="ECO:0000259" key="1">
    <source>
        <dbReference type="Pfam" id="PF01073"/>
    </source>
</evidence>
<dbReference type="Proteomes" id="UP000249363">
    <property type="component" value="Unassembled WGS sequence"/>
</dbReference>
<name>A0A364KZR5_TALAM</name>
<dbReference type="GO" id="GO:0016616">
    <property type="term" value="F:oxidoreductase activity, acting on the CH-OH group of donors, NAD or NADP as acceptor"/>
    <property type="evidence" value="ECO:0007669"/>
    <property type="project" value="InterPro"/>
</dbReference>
<dbReference type="STRING" id="1196081.A0A364KZR5"/>
<reference evidence="2 3" key="1">
    <citation type="journal article" date="2017" name="Biotechnol. Biofuels">
        <title>Differential beta-glucosidase expression as a function of carbon source availability in Talaromyces amestolkiae: a genomic and proteomic approach.</title>
        <authorList>
            <person name="de Eugenio L.I."/>
            <person name="Mendez-Liter J.A."/>
            <person name="Nieto-Dominguez M."/>
            <person name="Alonso L."/>
            <person name="Gil-Munoz J."/>
            <person name="Barriuso J."/>
            <person name="Prieto A."/>
            <person name="Martinez M.J."/>
        </authorList>
    </citation>
    <scope>NUCLEOTIDE SEQUENCE [LARGE SCALE GENOMIC DNA]</scope>
    <source>
        <strain evidence="2 3">CIB</strain>
    </source>
</reference>
<dbReference type="PANTHER" id="PTHR43000">
    <property type="entry name" value="DTDP-D-GLUCOSE 4,6-DEHYDRATASE-RELATED"/>
    <property type="match status" value="1"/>
</dbReference>
<evidence type="ECO:0000313" key="3">
    <source>
        <dbReference type="Proteomes" id="UP000249363"/>
    </source>
</evidence>
<dbReference type="Pfam" id="PF01073">
    <property type="entry name" value="3Beta_HSD"/>
    <property type="match status" value="1"/>
</dbReference>
<keyword evidence="3" id="KW-1185">Reference proteome</keyword>
<dbReference type="InterPro" id="IPR002225">
    <property type="entry name" value="3Beta_OHSteriod_DH/Estase"/>
</dbReference>
<dbReference type="InterPro" id="IPR036291">
    <property type="entry name" value="NAD(P)-bd_dom_sf"/>
</dbReference>
<dbReference type="Gene3D" id="3.40.50.720">
    <property type="entry name" value="NAD(P)-binding Rossmann-like Domain"/>
    <property type="match status" value="1"/>
</dbReference>
<feature type="domain" description="3-beta hydroxysteroid dehydrogenase/isomerase" evidence="1">
    <location>
        <begin position="15"/>
        <end position="285"/>
    </location>
</feature>
<dbReference type="EMBL" id="MIKG01000008">
    <property type="protein sequence ID" value="RAO69024.1"/>
    <property type="molecule type" value="Genomic_DNA"/>
</dbReference>
<sequence length="374" mass="41491">MSSRFPKPKLGPVLLTGGNGFVAYHIIAKILSEEPNCIIHSLDVNVDRNRHPNSNVHYHQADLASAADVERVMQIARPVTIFHTASPEFSNAPVSSYYHTIVDGTEHLLKAAINVRTVRALINTSTPGVINDNHSDLIDATEDLPILRYPQQKRIYCLAKADAEEAIQAANRNGGHDDRGLLTCSIRPGLVFGEHDAGSLGKMFAVARQGRSKFQIGNGQNSYDFVYVGNLADAHLLAAHVLLETWGKPRPTDSTVRVDGEVFNITNDDPWLFWDFQRAVASETGNPVLPEHIITIPKWLGLTMGFVSEWVVWAISGGTRAPNMTREGIRFSTLIRTLNINKAKQVLGYRPQVNMQEGIQLGVRWFKEQAKKDT</sequence>
<dbReference type="SUPFAM" id="SSF51735">
    <property type="entry name" value="NAD(P)-binding Rossmann-fold domains"/>
    <property type="match status" value="1"/>
</dbReference>